<dbReference type="Proteomes" id="UP000315423">
    <property type="component" value="Unassembled WGS sequence"/>
</dbReference>
<accession>A0AC61SC34</accession>
<protein>
    <submittedName>
        <fullName evidence="1">CopG family transcriptional regulator</fullName>
    </submittedName>
</protein>
<name>A0AC61SC34_9EURY</name>
<sequence>MGDNMEYGEIKIPKQMISKIEARLEETGFESVDKYVTFVLEEVIKEVEDEEPEEVFSEEDEEKVKGRLRALGYLD</sequence>
<evidence type="ECO:0000313" key="1">
    <source>
        <dbReference type="EMBL" id="TKY92143.1"/>
    </source>
</evidence>
<proteinExistence type="predicted"/>
<comment type="caution">
    <text evidence="1">The sequence shown here is derived from an EMBL/GenBank/DDBJ whole genome shotgun (WGS) entry which is preliminary data.</text>
</comment>
<organism evidence="1 2">
    <name type="scientific">Candidatus Methanomarinus sp</name>
    <dbReference type="NCBI Taxonomy" id="3386244"/>
    <lineage>
        <taxon>Archaea</taxon>
        <taxon>Methanobacteriati</taxon>
        <taxon>Methanobacteriota</taxon>
        <taxon>Stenosarchaea group</taxon>
        <taxon>Methanomicrobia</taxon>
        <taxon>Methanosarcinales</taxon>
        <taxon>ANME-2 cluster</taxon>
        <taxon>Candidatus Methanocomedenaceae</taxon>
        <taxon>Candidatus Methanomarinus</taxon>
    </lineage>
</organism>
<dbReference type="EMBL" id="QYBA01000070">
    <property type="protein sequence ID" value="TKY92143.1"/>
    <property type="molecule type" value="Genomic_DNA"/>
</dbReference>
<evidence type="ECO:0000313" key="2">
    <source>
        <dbReference type="Proteomes" id="UP000315423"/>
    </source>
</evidence>
<reference evidence="1" key="1">
    <citation type="submission" date="2018-09" db="EMBL/GenBank/DDBJ databases">
        <title>A genomic encyclopedia of anaerobic methanotrophic archaea.</title>
        <authorList>
            <person name="Skennerton C.T."/>
            <person name="Chadwick G.L."/>
            <person name="Laso-Perez R."/>
            <person name="Leu A.O."/>
            <person name="Speth D.R."/>
            <person name="Yu H."/>
            <person name="Morgan-Lang C."/>
            <person name="Hatzenpichler R."/>
            <person name="Goudeau D."/>
            <person name="Malmstrom R."/>
            <person name="Woyke T."/>
            <person name="Hallam S."/>
            <person name="Tyson G.W."/>
            <person name="Wegener G."/>
            <person name="Boetius A."/>
            <person name="Orphan V.J."/>
        </authorList>
    </citation>
    <scope>NUCLEOTIDE SEQUENCE</scope>
    <source>
        <strain evidence="1">CONS3730D10UFb2</strain>
    </source>
</reference>
<gene>
    <name evidence="1" type="ORF">C5S46_02200</name>
</gene>